<dbReference type="Proteomes" id="UP000499080">
    <property type="component" value="Unassembled WGS sequence"/>
</dbReference>
<keyword evidence="2" id="KW-0472">Membrane</keyword>
<sequence>MLWWHFTPFSTHPSKWVSQTLHPKPAEPCSRSFKSSTAPSPHLLSFFLGLPVFSFMCSSPNGIIVWTKIQLSMVFSQTPQMTKDTELAPSSQTSTPARDIEILIHLACKQAHMHARSSESGFKPEPYDPSRDTRPLPSFWSTRESAMTGCRGLLAS</sequence>
<proteinExistence type="predicted"/>
<feature type="region of interest" description="Disordered" evidence="1">
    <location>
        <begin position="115"/>
        <end position="139"/>
    </location>
</feature>
<accession>A0A4Y2AKH0</accession>
<evidence type="ECO:0000256" key="2">
    <source>
        <dbReference type="SAM" id="Phobius"/>
    </source>
</evidence>
<feature type="compositionally biased region" description="Basic and acidic residues" evidence="1">
    <location>
        <begin position="125"/>
        <end position="134"/>
    </location>
</feature>
<evidence type="ECO:0000313" key="4">
    <source>
        <dbReference type="Proteomes" id="UP000499080"/>
    </source>
</evidence>
<comment type="caution">
    <text evidence="3">The sequence shown here is derived from an EMBL/GenBank/DDBJ whole genome shotgun (WGS) entry which is preliminary data.</text>
</comment>
<keyword evidence="2" id="KW-1133">Transmembrane helix</keyword>
<gene>
    <name evidence="3" type="ORF">AVEN_253754_1</name>
</gene>
<feature type="transmembrane region" description="Helical" evidence="2">
    <location>
        <begin position="43"/>
        <end position="66"/>
    </location>
</feature>
<keyword evidence="4" id="KW-1185">Reference proteome</keyword>
<dbReference type="EMBL" id="BGPR01156742">
    <property type="protein sequence ID" value="GBL80147.1"/>
    <property type="molecule type" value="Genomic_DNA"/>
</dbReference>
<name>A0A4Y2AKH0_ARAVE</name>
<organism evidence="3 4">
    <name type="scientific">Araneus ventricosus</name>
    <name type="common">Orbweaver spider</name>
    <name type="synonym">Epeira ventricosa</name>
    <dbReference type="NCBI Taxonomy" id="182803"/>
    <lineage>
        <taxon>Eukaryota</taxon>
        <taxon>Metazoa</taxon>
        <taxon>Ecdysozoa</taxon>
        <taxon>Arthropoda</taxon>
        <taxon>Chelicerata</taxon>
        <taxon>Arachnida</taxon>
        <taxon>Araneae</taxon>
        <taxon>Araneomorphae</taxon>
        <taxon>Entelegynae</taxon>
        <taxon>Araneoidea</taxon>
        <taxon>Araneidae</taxon>
        <taxon>Araneus</taxon>
    </lineage>
</organism>
<dbReference type="AlphaFoldDB" id="A0A4Y2AKH0"/>
<protein>
    <submittedName>
        <fullName evidence="3">Uncharacterized protein</fullName>
    </submittedName>
</protein>
<keyword evidence="2" id="KW-0812">Transmembrane</keyword>
<reference evidence="3 4" key="1">
    <citation type="journal article" date="2019" name="Sci. Rep.">
        <title>Orb-weaving spider Araneus ventricosus genome elucidates the spidroin gene catalogue.</title>
        <authorList>
            <person name="Kono N."/>
            <person name="Nakamura H."/>
            <person name="Ohtoshi R."/>
            <person name="Moran D.A.P."/>
            <person name="Shinohara A."/>
            <person name="Yoshida Y."/>
            <person name="Fujiwara M."/>
            <person name="Mori M."/>
            <person name="Tomita M."/>
            <person name="Arakawa K."/>
        </authorList>
    </citation>
    <scope>NUCLEOTIDE SEQUENCE [LARGE SCALE GENOMIC DNA]</scope>
</reference>
<evidence type="ECO:0000256" key="1">
    <source>
        <dbReference type="SAM" id="MobiDB-lite"/>
    </source>
</evidence>
<evidence type="ECO:0000313" key="3">
    <source>
        <dbReference type="EMBL" id="GBL80147.1"/>
    </source>
</evidence>